<dbReference type="AlphaFoldDB" id="A0A9W7FGG9"/>
<dbReference type="EMBL" id="BRXW01000166">
    <property type="protein sequence ID" value="GMI11695.1"/>
    <property type="molecule type" value="Genomic_DNA"/>
</dbReference>
<dbReference type="OrthoDB" id="1597724at2759"/>
<feature type="signal peptide" evidence="1">
    <location>
        <begin position="1"/>
        <end position="16"/>
    </location>
</feature>
<dbReference type="Proteomes" id="UP001165122">
    <property type="component" value="Unassembled WGS sequence"/>
</dbReference>
<gene>
    <name evidence="2" type="ORF">TrLO_g5496</name>
</gene>
<keyword evidence="3" id="KW-1185">Reference proteome</keyword>
<keyword evidence="1" id="KW-0732">Signal</keyword>
<feature type="chain" id="PRO_5040789659" evidence="1">
    <location>
        <begin position="17"/>
        <end position="281"/>
    </location>
</feature>
<sequence>MLRTLLFSLLLSSVAAESGYAATCEGAKCRVLETAMKSISDLQKTIDSASPCADFGLKADTICNSALEEFSSTAPPSTDDPTKSSIYDRKLSELESTLDAPLQVLYLKQLSLLRERALTKYKTTSRGSEVSEYEAMVVADDQFVKEAEEATRSAGANWDYTSERNSLQALLGEMAAGTKKLVDVELKAASQQSTAMQYLQMQQQQIQQMQMQLYGGSSPWNIGFAYRLPDTNINLQASYQQGRWNGVLSCVPDEYASMLGPNGFVNGVGPGNVGVSVNMNL</sequence>
<proteinExistence type="predicted"/>
<comment type="caution">
    <text evidence="2">The sequence shown here is derived from an EMBL/GenBank/DDBJ whole genome shotgun (WGS) entry which is preliminary data.</text>
</comment>
<name>A0A9W7FGG9_9STRA</name>
<evidence type="ECO:0000313" key="2">
    <source>
        <dbReference type="EMBL" id="GMI11695.1"/>
    </source>
</evidence>
<reference evidence="3" key="1">
    <citation type="journal article" date="2023" name="Commun. Biol.">
        <title>Genome analysis of Parmales, the sister group of diatoms, reveals the evolutionary specialization of diatoms from phago-mixotrophs to photoautotrophs.</title>
        <authorList>
            <person name="Ban H."/>
            <person name="Sato S."/>
            <person name="Yoshikawa S."/>
            <person name="Yamada K."/>
            <person name="Nakamura Y."/>
            <person name="Ichinomiya M."/>
            <person name="Sato N."/>
            <person name="Blanc-Mathieu R."/>
            <person name="Endo H."/>
            <person name="Kuwata A."/>
            <person name="Ogata H."/>
        </authorList>
    </citation>
    <scope>NUCLEOTIDE SEQUENCE [LARGE SCALE GENOMIC DNA]</scope>
    <source>
        <strain evidence="3">NIES 3700</strain>
    </source>
</reference>
<accession>A0A9W7FGG9</accession>
<protein>
    <submittedName>
        <fullName evidence="2">Uncharacterized protein</fullName>
    </submittedName>
</protein>
<evidence type="ECO:0000256" key="1">
    <source>
        <dbReference type="SAM" id="SignalP"/>
    </source>
</evidence>
<organism evidence="2 3">
    <name type="scientific">Triparma laevis f. longispina</name>
    <dbReference type="NCBI Taxonomy" id="1714387"/>
    <lineage>
        <taxon>Eukaryota</taxon>
        <taxon>Sar</taxon>
        <taxon>Stramenopiles</taxon>
        <taxon>Ochrophyta</taxon>
        <taxon>Bolidophyceae</taxon>
        <taxon>Parmales</taxon>
        <taxon>Triparmaceae</taxon>
        <taxon>Triparma</taxon>
    </lineage>
</organism>
<evidence type="ECO:0000313" key="3">
    <source>
        <dbReference type="Proteomes" id="UP001165122"/>
    </source>
</evidence>